<comment type="similarity">
    <text evidence="4">Belongs to the glutamate--cysteine ligase type 2 family. YbdK subfamily.</text>
</comment>
<evidence type="ECO:0000256" key="4">
    <source>
        <dbReference type="HAMAP-Rule" id="MF_01609"/>
    </source>
</evidence>
<dbReference type="HAMAP" id="MF_01609">
    <property type="entry name" value="Glu_cys_ligase_2"/>
    <property type="match status" value="1"/>
</dbReference>
<dbReference type="PANTHER" id="PTHR36510">
    <property type="entry name" value="GLUTAMATE--CYSTEINE LIGASE 2-RELATED"/>
    <property type="match status" value="1"/>
</dbReference>
<dbReference type="GO" id="GO:0004357">
    <property type="term" value="F:glutamate-cysteine ligase activity"/>
    <property type="evidence" value="ECO:0007669"/>
    <property type="project" value="UniProtKB-EC"/>
</dbReference>
<dbReference type="AlphaFoldDB" id="A0A1I0REN2"/>
<evidence type="ECO:0000313" key="5">
    <source>
        <dbReference type="EMBL" id="SEW39220.1"/>
    </source>
</evidence>
<dbReference type="InterPro" id="IPR006336">
    <property type="entry name" value="GCS2"/>
</dbReference>
<dbReference type="InterPro" id="IPR050141">
    <property type="entry name" value="GCL_type2/YbdK_subfam"/>
</dbReference>
<dbReference type="STRING" id="364200.SAMN04488515_2570"/>
<protein>
    <recommendedName>
        <fullName evidence="4">Putative glutamate--cysteine ligase 2</fullName>
        <ecNumber evidence="4">6.3.2.2</ecNumber>
    </recommendedName>
    <alternativeName>
        <fullName evidence="4">Gamma-glutamylcysteine synthetase 2</fullName>
        <shortName evidence="4">GCS 2</shortName>
        <shortName evidence="4">Gamma-GCS 2</shortName>
    </alternativeName>
</protein>
<dbReference type="NCBIfam" id="TIGR02050">
    <property type="entry name" value="gshA_cyan_rel"/>
    <property type="match status" value="1"/>
</dbReference>
<dbReference type="RefSeq" id="WP_089995425.1">
    <property type="nucleotide sequence ID" value="NZ_FOIZ01000002.1"/>
</dbReference>
<dbReference type="InterPro" id="IPR014746">
    <property type="entry name" value="Gln_synth/guanido_kin_cat_dom"/>
</dbReference>
<evidence type="ECO:0000313" key="6">
    <source>
        <dbReference type="Proteomes" id="UP000199167"/>
    </source>
</evidence>
<keyword evidence="2 4" id="KW-0547">Nucleotide-binding</keyword>
<organism evidence="5 6">
    <name type="scientific">Cognatiyoonia koreensis</name>
    <dbReference type="NCBI Taxonomy" id="364200"/>
    <lineage>
        <taxon>Bacteria</taxon>
        <taxon>Pseudomonadati</taxon>
        <taxon>Pseudomonadota</taxon>
        <taxon>Alphaproteobacteria</taxon>
        <taxon>Rhodobacterales</taxon>
        <taxon>Paracoccaceae</taxon>
        <taxon>Cognatiyoonia</taxon>
    </lineage>
</organism>
<keyword evidence="3 4" id="KW-0067">ATP-binding</keyword>
<dbReference type="EMBL" id="FOIZ01000002">
    <property type="protein sequence ID" value="SEW39220.1"/>
    <property type="molecule type" value="Genomic_DNA"/>
</dbReference>
<gene>
    <name evidence="5" type="ORF">SAMN04488515_2570</name>
</gene>
<reference evidence="5 6" key="1">
    <citation type="submission" date="2016-10" db="EMBL/GenBank/DDBJ databases">
        <authorList>
            <person name="de Groot N.N."/>
        </authorList>
    </citation>
    <scope>NUCLEOTIDE SEQUENCE [LARGE SCALE GENOMIC DNA]</scope>
    <source>
        <strain evidence="5 6">DSM 17925</strain>
    </source>
</reference>
<dbReference type="GO" id="GO:0005524">
    <property type="term" value="F:ATP binding"/>
    <property type="evidence" value="ECO:0007669"/>
    <property type="project" value="UniProtKB-KW"/>
</dbReference>
<dbReference type="Pfam" id="PF04107">
    <property type="entry name" value="GCS2"/>
    <property type="match status" value="1"/>
</dbReference>
<sequence length="377" mass="42230">MDHSPPPFTLGVEEEYLIVDAKTLDLVAAPDALMQNCIDELGDKVSPEFLRCQIEVGTGVCATVAEARADLAHLRRTVKNVCSHYGLAPIAASTHPFADWHKQNFTEKERYRTLEKDLAGVARRMLICGMHVHVGIDDDDLRIDLLNQFSYFLPHLLALSTSSPFWEGTETGLRSYRLTVFDNLPRTGIPPIFASYSEFDRSVQAIVDTGIIEDSTKIWWDLRPSARFPTLESRICDVSPRIDDAMALTALTQSIMAMLHSLGRQNMRWRQYERFLIEENRWRAQRYGISKGLIDFGAGEVVPFSDMLEELIALVTPHAGALGCLDEVQHTRHILRDGTSADRQVATYQAALKDGADEPEALRAVVQSLISEFGEGL</sequence>
<name>A0A1I0REN2_9RHOB</name>
<accession>A0A1I0REN2</accession>
<dbReference type="EC" id="6.3.2.2" evidence="4"/>
<evidence type="ECO:0000256" key="1">
    <source>
        <dbReference type="ARBA" id="ARBA00022598"/>
    </source>
</evidence>
<comment type="function">
    <text evidence="4">ATP-dependent carboxylate-amine ligase which exhibits weak glutamate--cysteine ligase activity.</text>
</comment>
<dbReference type="NCBIfam" id="NF010039">
    <property type="entry name" value="PRK13515.1"/>
    <property type="match status" value="1"/>
</dbReference>
<proteinExistence type="inferred from homology"/>
<dbReference type="Proteomes" id="UP000199167">
    <property type="component" value="Unassembled WGS sequence"/>
</dbReference>
<dbReference type="SUPFAM" id="SSF55931">
    <property type="entry name" value="Glutamine synthetase/guanido kinase"/>
    <property type="match status" value="1"/>
</dbReference>
<dbReference type="OrthoDB" id="9769628at2"/>
<evidence type="ECO:0000256" key="3">
    <source>
        <dbReference type="ARBA" id="ARBA00022840"/>
    </source>
</evidence>
<keyword evidence="6" id="KW-1185">Reference proteome</keyword>
<keyword evidence="1 4" id="KW-0436">Ligase</keyword>
<dbReference type="InterPro" id="IPR011793">
    <property type="entry name" value="YbdK"/>
</dbReference>
<dbReference type="GO" id="GO:0042398">
    <property type="term" value="P:modified amino acid biosynthetic process"/>
    <property type="evidence" value="ECO:0007669"/>
    <property type="project" value="InterPro"/>
</dbReference>
<dbReference type="Gene3D" id="3.30.590.20">
    <property type="match status" value="1"/>
</dbReference>
<evidence type="ECO:0000256" key="2">
    <source>
        <dbReference type="ARBA" id="ARBA00022741"/>
    </source>
</evidence>
<comment type="catalytic activity">
    <reaction evidence="4">
        <text>L-cysteine + L-glutamate + ATP = gamma-L-glutamyl-L-cysteine + ADP + phosphate + H(+)</text>
        <dbReference type="Rhea" id="RHEA:13285"/>
        <dbReference type="ChEBI" id="CHEBI:15378"/>
        <dbReference type="ChEBI" id="CHEBI:29985"/>
        <dbReference type="ChEBI" id="CHEBI:30616"/>
        <dbReference type="ChEBI" id="CHEBI:35235"/>
        <dbReference type="ChEBI" id="CHEBI:43474"/>
        <dbReference type="ChEBI" id="CHEBI:58173"/>
        <dbReference type="ChEBI" id="CHEBI:456216"/>
        <dbReference type="EC" id="6.3.2.2"/>
    </reaction>
</comment>
<dbReference type="PANTHER" id="PTHR36510:SF1">
    <property type="entry name" value="GLUTAMATE--CYSTEINE LIGASE 2-RELATED"/>
    <property type="match status" value="1"/>
</dbReference>